<keyword evidence="1" id="KW-0732">Signal</keyword>
<evidence type="ECO:0000313" key="3">
    <source>
        <dbReference type="Proteomes" id="UP000196573"/>
    </source>
</evidence>
<name>A0A1X7AJM6_9GAMM</name>
<accession>A0A1X7AJM6</accession>
<sequence>MKKLALTAALILASQTTWASNIACYSKSSDFRKTGEQYFELDNNLKVSIRNKNNIKAINKAIKGNWSGKIIETSCTGSDKRPKREVDRGTVKASFSSKNNSLVVARIQKKMATSKTSGGDKLEPLLRDNIFSLNTSKASIFSSNKIRQKVGAGSRLVERVLDLSLKGDTLVVNIDEYANGVFVNSQTLHLSR</sequence>
<dbReference type="Proteomes" id="UP000196573">
    <property type="component" value="Unassembled WGS sequence"/>
</dbReference>
<dbReference type="RefSeq" id="WP_087109943.1">
    <property type="nucleotide sequence ID" value="NZ_CBCSCN010000003.1"/>
</dbReference>
<evidence type="ECO:0000313" key="2">
    <source>
        <dbReference type="EMBL" id="SMA47016.1"/>
    </source>
</evidence>
<organism evidence="2 3">
    <name type="scientific">Parendozoicomonas haliclonae</name>
    <dbReference type="NCBI Taxonomy" id="1960125"/>
    <lineage>
        <taxon>Bacteria</taxon>
        <taxon>Pseudomonadati</taxon>
        <taxon>Pseudomonadota</taxon>
        <taxon>Gammaproteobacteria</taxon>
        <taxon>Oceanospirillales</taxon>
        <taxon>Endozoicomonadaceae</taxon>
        <taxon>Parendozoicomonas</taxon>
    </lineage>
</organism>
<evidence type="ECO:0000256" key="1">
    <source>
        <dbReference type="SAM" id="SignalP"/>
    </source>
</evidence>
<gene>
    <name evidence="2" type="ORF">EHSB41UT_02281</name>
</gene>
<feature type="signal peptide" evidence="1">
    <location>
        <begin position="1"/>
        <end position="19"/>
    </location>
</feature>
<proteinExistence type="predicted"/>
<dbReference type="EMBL" id="FWPT01000005">
    <property type="protein sequence ID" value="SMA47016.1"/>
    <property type="molecule type" value="Genomic_DNA"/>
</dbReference>
<dbReference type="AlphaFoldDB" id="A0A1X7AJM6"/>
<reference evidence="2 3" key="1">
    <citation type="submission" date="2017-03" db="EMBL/GenBank/DDBJ databases">
        <authorList>
            <person name="Afonso C.L."/>
            <person name="Miller P.J."/>
            <person name="Scott M.A."/>
            <person name="Spackman E."/>
            <person name="Goraichik I."/>
            <person name="Dimitrov K.M."/>
            <person name="Suarez D.L."/>
            <person name="Swayne D.E."/>
        </authorList>
    </citation>
    <scope>NUCLEOTIDE SEQUENCE [LARGE SCALE GENOMIC DNA]</scope>
    <source>
        <strain evidence="2">SB41UT1</strain>
    </source>
</reference>
<protein>
    <submittedName>
        <fullName evidence="2">Uncharacterized protein</fullName>
    </submittedName>
</protein>
<keyword evidence="3" id="KW-1185">Reference proteome</keyword>
<feature type="chain" id="PRO_5012010409" evidence="1">
    <location>
        <begin position="20"/>
        <end position="192"/>
    </location>
</feature>